<dbReference type="PANTHER" id="PTHR43633">
    <property type="entry name" value="ALCOHOL DEHYDROGENASE YQHD"/>
    <property type="match status" value="1"/>
</dbReference>
<dbReference type="Pfam" id="PF25137">
    <property type="entry name" value="ADH_Fe_C"/>
    <property type="match status" value="1"/>
</dbReference>
<sequence length="397" mass="43178">MNNFNFHVTTDIRFGKDRLEELPEALAQFGKKVLLVYGGGSIKKNGLYDRVTTLLSEQGFDMWELAGVEPNPRVQTVKRGADLCKEHGIDVVLPIGGGSTIDCGKAVAAFALSGMDDPWELVLGRRGYTGPALPIVTILTLAATGSEMNVGAVISNPETKQKLGFGGPSMLPSVSFLDPTNTFSVNHYQTAAGSADILSHLMENYFSRVTGVDVQNRITEGLMRATIANMRIALKTPADYDARANLMWASTLALNGLTGVGKGGAWSCHPMEHELSAFYDITHGVGLAILTPCWMAHVLNEETVFQFATYAREVWGITETVPELAAKMGIQKLYDFFKECQIPMTLPEVGIKDERDFEAMAQQAIDHSSIATAAFVPLQKADVLAIYQACMTESQFV</sequence>
<evidence type="ECO:0000313" key="5">
    <source>
        <dbReference type="Proteomes" id="UP001429357"/>
    </source>
</evidence>
<dbReference type="PROSITE" id="PS00060">
    <property type="entry name" value="ADH_IRON_2"/>
    <property type="match status" value="1"/>
</dbReference>
<dbReference type="Gene3D" id="1.20.1090.10">
    <property type="entry name" value="Dehydroquinate synthase-like - alpha domain"/>
    <property type="match status" value="1"/>
</dbReference>
<evidence type="ECO:0000313" key="4">
    <source>
        <dbReference type="EMBL" id="MEO1780544.1"/>
    </source>
</evidence>
<evidence type="ECO:0008006" key="6">
    <source>
        <dbReference type="Google" id="ProtNLM"/>
    </source>
</evidence>
<dbReference type="InterPro" id="IPR001670">
    <property type="entry name" value="ADH_Fe/GldA"/>
</dbReference>
<reference evidence="5" key="1">
    <citation type="submission" date="2016-06" db="EMBL/GenBank/DDBJ databases">
        <title>Four novel species of enterococci isolated from chicken manure.</title>
        <authorList>
            <person name="Van Tyne D."/>
        </authorList>
    </citation>
    <scope>NUCLEOTIDE SEQUENCE [LARGE SCALE GENOMIC DNA]</scope>
    <source>
        <strain evidence="5">JM9A</strain>
    </source>
</reference>
<dbReference type="Proteomes" id="UP001429357">
    <property type="component" value="Unassembled WGS sequence"/>
</dbReference>
<dbReference type="Gene3D" id="3.40.50.1970">
    <property type="match status" value="1"/>
</dbReference>
<keyword evidence="1" id="KW-0560">Oxidoreductase</keyword>
<dbReference type="RefSeq" id="WP_161868959.1">
    <property type="nucleotide sequence ID" value="NZ_MAEI02000001.1"/>
</dbReference>
<evidence type="ECO:0000259" key="2">
    <source>
        <dbReference type="Pfam" id="PF00465"/>
    </source>
</evidence>
<comment type="caution">
    <text evidence="4">The sequence shown here is derived from an EMBL/GenBank/DDBJ whole genome shotgun (WGS) entry which is preliminary data.</text>
</comment>
<feature type="domain" description="Fe-containing alcohol dehydrogenase-like C-terminal" evidence="3">
    <location>
        <begin position="190"/>
        <end position="390"/>
    </location>
</feature>
<keyword evidence="5" id="KW-1185">Reference proteome</keyword>
<feature type="domain" description="Alcohol dehydrogenase iron-type/glycerol dehydrogenase GldA" evidence="2">
    <location>
        <begin position="10"/>
        <end position="179"/>
    </location>
</feature>
<dbReference type="InterPro" id="IPR056798">
    <property type="entry name" value="ADH_Fe_C"/>
</dbReference>
<dbReference type="InterPro" id="IPR018211">
    <property type="entry name" value="ADH_Fe_CS"/>
</dbReference>
<name>A0ABV0EZT1_9ENTE</name>
<accession>A0ABV0EZT1</accession>
<dbReference type="EMBL" id="MAEI02000001">
    <property type="protein sequence ID" value="MEO1780544.1"/>
    <property type="molecule type" value="Genomic_DNA"/>
</dbReference>
<dbReference type="InterPro" id="IPR044731">
    <property type="entry name" value="BDH-like"/>
</dbReference>
<evidence type="ECO:0000256" key="1">
    <source>
        <dbReference type="ARBA" id="ARBA00023002"/>
    </source>
</evidence>
<evidence type="ECO:0000259" key="3">
    <source>
        <dbReference type="Pfam" id="PF25137"/>
    </source>
</evidence>
<dbReference type="CDD" id="cd08187">
    <property type="entry name" value="BDH"/>
    <property type="match status" value="1"/>
</dbReference>
<protein>
    <recommendedName>
        <fullName evidence="6">NADH-dependent butanol dehydrogenase A</fullName>
    </recommendedName>
</protein>
<reference evidence="4 5" key="2">
    <citation type="submission" date="2024-02" db="EMBL/GenBank/DDBJ databases">
        <title>The Genome Sequence of Enterococcus diestrammenae JM9A.</title>
        <authorList>
            <person name="Earl A."/>
            <person name="Manson A."/>
            <person name="Gilmore M."/>
            <person name="Sanders J."/>
            <person name="Shea T."/>
            <person name="Howe W."/>
            <person name="Livny J."/>
            <person name="Cuomo C."/>
            <person name="Neafsey D."/>
            <person name="Birren B."/>
        </authorList>
    </citation>
    <scope>NUCLEOTIDE SEQUENCE [LARGE SCALE GENOMIC DNA]</scope>
    <source>
        <strain evidence="4 5">JM9A</strain>
    </source>
</reference>
<organism evidence="4 5">
    <name type="scientific">Enterococcus diestrammenae</name>
    <dbReference type="NCBI Taxonomy" id="1155073"/>
    <lineage>
        <taxon>Bacteria</taxon>
        <taxon>Bacillati</taxon>
        <taxon>Bacillota</taxon>
        <taxon>Bacilli</taxon>
        <taxon>Lactobacillales</taxon>
        <taxon>Enterococcaceae</taxon>
        <taxon>Enterococcus</taxon>
    </lineage>
</organism>
<proteinExistence type="predicted"/>
<dbReference type="Pfam" id="PF00465">
    <property type="entry name" value="Fe-ADH"/>
    <property type="match status" value="1"/>
</dbReference>
<dbReference type="PANTHER" id="PTHR43633:SF1">
    <property type="entry name" value="ALCOHOL DEHYDROGENASE YQHD"/>
    <property type="match status" value="1"/>
</dbReference>
<dbReference type="SUPFAM" id="SSF56796">
    <property type="entry name" value="Dehydroquinate synthase-like"/>
    <property type="match status" value="1"/>
</dbReference>
<gene>
    <name evidence="4" type="ORF">BAU18_000083</name>
</gene>